<evidence type="ECO:0000256" key="4">
    <source>
        <dbReference type="ARBA" id="ARBA00022833"/>
    </source>
</evidence>
<evidence type="ECO:0000256" key="2">
    <source>
        <dbReference type="ARBA" id="ARBA00022679"/>
    </source>
</evidence>
<sequence>MNFYHFTPAVLDGGLGTTLEDVFSVDISHTPLWSAKVSAEKPQTVVASHLGFLRAGARIILTSTYQCSLSTYRRAGYSDMDAIISMRDAVRLAGEAKVIYAKEKLDSVVKIALSLGPFGASLIPAQDFDGCYPPPFGPAEYSASASNYNSFSGDVEMENAAVEALTQFHLERLLIFARDPTVWGMIDCVAFETIPLVREVKAIRQAMSLLLRELSADDLLFKGKPWWISFVFPDGQCPERQYTGGMPVTASDMVYAALQWEPAPVKDATRRVAIMPIPSGIGINCTPLKFFAALVNEMSEARISMRGPQDSKPWLVLYPNGGDTYDPVSRTWSVREESNKHSWAIDFGRLVKEISSTIIPNVWSGVVCGGCCRTVPEDIIALSQVLSLG</sequence>
<dbReference type="GO" id="GO:0046872">
    <property type="term" value="F:metal ion binding"/>
    <property type="evidence" value="ECO:0007669"/>
    <property type="project" value="UniProtKB-KW"/>
</dbReference>
<evidence type="ECO:0000313" key="7">
    <source>
        <dbReference type="EMBL" id="KAF9461263.1"/>
    </source>
</evidence>
<accession>A0A9P5Y2S8</accession>
<dbReference type="GO" id="GO:0008898">
    <property type="term" value="F:S-adenosylmethionine-homocysteine S-methyltransferase activity"/>
    <property type="evidence" value="ECO:0007669"/>
    <property type="project" value="TreeGrafter"/>
</dbReference>
<dbReference type="InterPro" id="IPR036589">
    <property type="entry name" value="HCY_dom_sf"/>
</dbReference>
<evidence type="ECO:0000256" key="3">
    <source>
        <dbReference type="ARBA" id="ARBA00022723"/>
    </source>
</evidence>
<protein>
    <submittedName>
        <fullName evidence="7">Homocysteine S-methyltransferase</fullName>
    </submittedName>
</protein>
<dbReference type="GO" id="GO:0033528">
    <property type="term" value="P:S-methylmethionine cycle"/>
    <property type="evidence" value="ECO:0007669"/>
    <property type="project" value="TreeGrafter"/>
</dbReference>
<gene>
    <name evidence="7" type="ORF">BDZ94DRAFT_1221558</name>
</gene>
<dbReference type="InterPro" id="IPR003726">
    <property type="entry name" value="HCY_dom"/>
</dbReference>
<dbReference type="Gene3D" id="3.20.20.330">
    <property type="entry name" value="Homocysteine-binding-like domain"/>
    <property type="match status" value="1"/>
</dbReference>
<organism evidence="7 8">
    <name type="scientific">Collybia nuda</name>
    <dbReference type="NCBI Taxonomy" id="64659"/>
    <lineage>
        <taxon>Eukaryota</taxon>
        <taxon>Fungi</taxon>
        <taxon>Dikarya</taxon>
        <taxon>Basidiomycota</taxon>
        <taxon>Agaricomycotina</taxon>
        <taxon>Agaricomycetes</taxon>
        <taxon>Agaricomycetidae</taxon>
        <taxon>Agaricales</taxon>
        <taxon>Tricholomatineae</taxon>
        <taxon>Clitocybaceae</taxon>
        <taxon>Collybia</taxon>
    </lineage>
</organism>
<dbReference type="PANTHER" id="PTHR46015">
    <property type="entry name" value="ZGC:172121"/>
    <property type="match status" value="1"/>
</dbReference>
<dbReference type="PANTHER" id="PTHR46015:SF1">
    <property type="entry name" value="HOMOCYSTEINE S-METHYLTRANSFERASE-LIKE ISOFORM 1"/>
    <property type="match status" value="1"/>
</dbReference>
<keyword evidence="3 5" id="KW-0479">Metal-binding</keyword>
<feature type="binding site" evidence="5">
    <location>
        <position position="372"/>
    </location>
    <ligand>
        <name>Zn(2+)</name>
        <dbReference type="ChEBI" id="CHEBI:29105"/>
    </ligand>
</feature>
<dbReference type="GO" id="GO:0032259">
    <property type="term" value="P:methylation"/>
    <property type="evidence" value="ECO:0007669"/>
    <property type="project" value="UniProtKB-KW"/>
</dbReference>
<reference evidence="7" key="1">
    <citation type="submission" date="2020-11" db="EMBL/GenBank/DDBJ databases">
        <authorList>
            <consortium name="DOE Joint Genome Institute"/>
            <person name="Ahrendt S."/>
            <person name="Riley R."/>
            <person name="Andreopoulos W."/>
            <person name="Labutti K."/>
            <person name="Pangilinan J."/>
            <person name="Ruiz-Duenas F.J."/>
            <person name="Barrasa J.M."/>
            <person name="Sanchez-Garcia M."/>
            <person name="Camarero S."/>
            <person name="Miyauchi S."/>
            <person name="Serrano A."/>
            <person name="Linde D."/>
            <person name="Babiker R."/>
            <person name="Drula E."/>
            <person name="Ayuso-Fernandez I."/>
            <person name="Pacheco R."/>
            <person name="Padilla G."/>
            <person name="Ferreira P."/>
            <person name="Barriuso J."/>
            <person name="Kellner H."/>
            <person name="Castanera R."/>
            <person name="Alfaro M."/>
            <person name="Ramirez L."/>
            <person name="Pisabarro A.G."/>
            <person name="Kuo A."/>
            <person name="Tritt A."/>
            <person name="Lipzen A."/>
            <person name="He G."/>
            <person name="Yan M."/>
            <person name="Ng V."/>
            <person name="Cullen D."/>
            <person name="Martin F."/>
            <person name="Rosso M.-N."/>
            <person name="Henrissat B."/>
            <person name="Hibbett D."/>
            <person name="Martinez A.T."/>
            <person name="Grigoriev I.V."/>
        </authorList>
    </citation>
    <scope>NUCLEOTIDE SEQUENCE</scope>
    <source>
        <strain evidence="7">CBS 247.69</strain>
    </source>
</reference>
<evidence type="ECO:0000256" key="1">
    <source>
        <dbReference type="ARBA" id="ARBA00022603"/>
    </source>
</evidence>
<dbReference type="Proteomes" id="UP000807353">
    <property type="component" value="Unassembled WGS sequence"/>
</dbReference>
<keyword evidence="8" id="KW-1185">Reference proteome</keyword>
<dbReference type="GO" id="GO:0009086">
    <property type="term" value="P:methionine biosynthetic process"/>
    <property type="evidence" value="ECO:0007669"/>
    <property type="project" value="TreeGrafter"/>
</dbReference>
<dbReference type="EMBL" id="MU150286">
    <property type="protein sequence ID" value="KAF9461263.1"/>
    <property type="molecule type" value="Genomic_DNA"/>
</dbReference>
<dbReference type="SUPFAM" id="SSF82282">
    <property type="entry name" value="Homocysteine S-methyltransferase"/>
    <property type="match status" value="1"/>
</dbReference>
<evidence type="ECO:0000259" key="6">
    <source>
        <dbReference type="PROSITE" id="PS50970"/>
    </source>
</evidence>
<dbReference type="PROSITE" id="PS50970">
    <property type="entry name" value="HCY"/>
    <property type="match status" value="1"/>
</dbReference>
<keyword evidence="2 5" id="KW-0808">Transferase</keyword>
<evidence type="ECO:0000256" key="5">
    <source>
        <dbReference type="PROSITE-ProRule" id="PRU00333"/>
    </source>
</evidence>
<comment type="caution">
    <text evidence="7">The sequence shown here is derived from an EMBL/GenBank/DDBJ whole genome shotgun (WGS) entry which is preliminary data.</text>
</comment>
<feature type="binding site" evidence="5">
    <location>
        <position position="371"/>
    </location>
    <ligand>
        <name>Zn(2+)</name>
        <dbReference type="ChEBI" id="CHEBI:29105"/>
    </ligand>
</feature>
<dbReference type="OrthoDB" id="261426at2759"/>
<evidence type="ECO:0000313" key="8">
    <source>
        <dbReference type="Proteomes" id="UP000807353"/>
    </source>
</evidence>
<comment type="cofactor">
    <cofactor evidence="5">
        <name>Zn(2+)</name>
        <dbReference type="ChEBI" id="CHEBI:29105"/>
    </cofactor>
</comment>
<dbReference type="InterPro" id="IPR051486">
    <property type="entry name" value="Hcy_S-methyltransferase"/>
</dbReference>
<keyword evidence="1 5" id="KW-0489">Methyltransferase</keyword>
<proteinExistence type="predicted"/>
<name>A0A9P5Y2S8_9AGAR</name>
<dbReference type="Pfam" id="PF02574">
    <property type="entry name" value="S-methyl_trans"/>
    <property type="match status" value="1"/>
</dbReference>
<feature type="binding site" evidence="5">
    <location>
        <position position="285"/>
    </location>
    <ligand>
        <name>Zn(2+)</name>
        <dbReference type="ChEBI" id="CHEBI:29105"/>
    </ligand>
</feature>
<dbReference type="AlphaFoldDB" id="A0A9P5Y2S8"/>
<feature type="domain" description="Hcy-binding" evidence="6">
    <location>
        <begin position="1"/>
        <end position="386"/>
    </location>
</feature>
<keyword evidence="4 5" id="KW-0862">Zinc</keyword>